<dbReference type="GO" id="GO:0009247">
    <property type="term" value="P:glycolipid biosynthetic process"/>
    <property type="evidence" value="ECO:0007669"/>
    <property type="project" value="TreeGrafter"/>
</dbReference>
<dbReference type="PANTHER" id="PTHR12286:SF5">
    <property type="entry name" value="SACCHAROPINE DEHYDROGENASE-LIKE OXIDOREDUCTASE"/>
    <property type="match status" value="1"/>
</dbReference>
<name>A0A7X6A2Y2_9ACTN</name>
<reference evidence="2 3" key="1">
    <citation type="submission" date="2020-03" db="EMBL/GenBank/DDBJ databases">
        <title>Sequencing the genomes of 1000 actinobacteria strains.</title>
        <authorList>
            <person name="Klenk H.-P."/>
        </authorList>
    </citation>
    <scope>NUCLEOTIDE SEQUENCE [LARGE SCALE GENOMIC DNA]</scope>
    <source>
        <strain evidence="2 3">DSM 45490</strain>
    </source>
</reference>
<dbReference type="AlphaFoldDB" id="A0A7X6A2Y2"/>
<dbReference type="InterPro" id="IPR051276">
    <property type="entry name" value="Saccharopine_DH-like_oxidrdct"/>
</dbReference>
<gene>
    <name evidence="2" type="ORF">BJY22_005453</name>
</gene>
<protein>
    <submittedName>
        <fullName evidence="2">Short subunit dehydrogenase-like uncharacterized protein</fullName>
    </submittedName>
</protein>
<proteinExistence type="predicted"/>
<evidence type="ECO:0000259" key="1">
    <source>
        <dbReference type="Pfam" id="PF03435"/>
    </source>
</evidence>
<dbReference type="SUPFAM" id="SSF51735">
    <property type="entry name" value="NAD(P)-binding Rossmann-fold domains"/>
    <property type="match status" value="1"/>
</dbReference>
<dbReference type="InterPro" id="IPR036291">
    <property type="entry name" value="NAD(P)-bd_dom_sf"/>
</dbReference>
<dbReference type="PANTHER" id="PTHR12286">
    <property type="entry name" value="SACCHAROPINE DEHYDROGENASE-LIKE OXIDOREDUCTASE"/>
    <property type="match status" value="1"/>
</dbReference>
<evidence type="ECO:0000313" key="2">
    <source>
        <dbReference type="EMBL" id="NIK59736.1"/>
    </source>
</evidence>
<dbReference type="InterPro" id="IPR005097">
    <property type="entry name" value="Sacchrp_dh_NADP-bd"/>
</dbReference>
<comment type="caution">
    <text evidence="2">The sequence shown here is derived from an EMBL/GenBank/DDBJ whole genome shotgun (WGS) entry which is preliminary data.</text>
</comment>
<evidence type="ECO:0000313" key="3">
    <source>
        <dbReference type="Proteomes" id="UP000555407"/>
    </source>
</evidence>
<dbReference type="GO" id="GO:0005886">
    <property type="term" value="C:plasma membrane"/>
    <property type="evidence" value="ECO:0007669"/>
    <property type="project" value="TreeGrafter"/>
</dbReference>
<dbReference type="Proteomes" id="UP000555407">
    <property type="component" value="Unassembled WGS sequence"/>
</dbReference>
<sequence>MDREYDVVLLGASGFTGALTAEYLAKNAPGELRWAVAGRNKSKLERFGRDVLYADVTDPRSLRELAESAKVVATTVGPYVQYGEPLVAACAEAGTGYLDLTGEQEFLDRMYVRYHNRAVQTGARIIHACGFDSIPYDLGVQYTVEQLPENVPIQVDGLLRAGGRPSGGTFHTAITAFSRPKQNLDAHRARRAAETRPAGRSARAVPGRIHRQQGFWAVPLPTIDPQIVGYSARLLDRYGPDFRYSHYAALKRLPTVAAGIGGVGLLVLGAQIPPVRNALLNRLQPGDGPSPERRARSWFNVRFVGRGGGKQVITEVAGRDPGYDETAKMLGESALCLALDDLPETAGQTTTAAAMGPALRRRLVKAGMTFATLEVDSC</sequence>
<dbReference type="EMBL" id="JAASRO010000001">
    <property type="protein sequence ID" value="NIK59736.1"/>
    <property type="molecule type" value="Genomic_DNA"/>
</dbReference>
<accession>A0A7X6A2Y2</accession>
<organism evidence="2 3">
    <name type="scientific">Kribbella shirazensis</name>
    <dbReference type="NCBI Taxonomy" id="1105143"/>
    <lineage>
        <taxon>Bacteria</taxon>
        <taxon>Bacillati</taxon>
        <taxon>Actinomycetota</taxon>
        <taxon>Actinomycetes</taxon>
        <taxon>Propionibacteriales</taxon>
        <taxon>Kribbellaceae</taxon>
        <taxon>Kribbella</taxon>
    </lineage>
</organism>
<dbReference type="Gene3D" id="3.40.50.720">
    <property type="entry name" value="NAD(P)-binding Rossmann-like Domain"/>
    <property type="match status" value="1"/>
</dbReference>
<keyword evidence="3" id="KW-1185">Reference proteome</keyword>
<dbReference type="Pfam" id="PF03435">
    <property type="entry name" value="Sacchrp_dh_NADP"/>
    <property type="match status" value="1"/>
</dbReference>
<dbReference type="RefSeq" id="WP_167218708.1">
    <property type="nucleotide sequence ID" value="NZ_JAASRO010000001.1"/>
</dbReference>
<feature type="domain" description="Saccharopine dehydrogenase NADP binding" evidence="1">
    <location>
        <begin position="7"/>
        <end position="124"/>
    </location>
</feature>